<evidence type="ECO:0000313" key="5">
    <source>
        <dbReference type="Proteomes" id="UP001500962"/>
    </source>
</evidence>
<dbReference type="AlphaFoldDB" id="A0AAV3SC66"/>
<dbReference type="KEGG" id="hdo:MUK72_16185"/>
<keyword evidence="1" id="KW-0472">Membrane</keyword>
<name>A0AAV3SC66_HALDO</name>
<protein>
    <submittedName>
        <fullName evidence="2">Uncharacterized protein</fullName>
    </submittedName>
</protein>
<keyword evidence="1" id="KW-1133">Transmembrane helix</keyword>
<reference evidence="2" key="3">
    <citation type="submission" date="2023-12" db="EMBL/GenBank/DDBJ databases">
        <authorList>
            <person name="Sun Q."/>
            <person name="Inoue M."/>
        </authorList>
    </citation>
    <scope>NUCLEOTIDE SEQUENCE</scope>
    <source>
        <strain evidence="2">JCM 12289</strain>
    </source>
</reference>
<dbReference type="Proteomes" id="UP000830542">
    <property type="component" value="Plasmid unnamed1"/>
</dbReference>
<reference evidence="3" key="2">
    <citation type="submission" date="2022-04" db="EMBL/GenBank/DDBJ databases">
        <title>Sequencing and genomic assembly of Halococcus dombrowskii.</title>
        <authorList>
            <person name="Lim S.W."/>
            <person name="MacLea K.S."/>
        </authorList>
    </citation>
    <scope>NUCLEOTIDE SEQUENCE</scope>
    <source>
        <strain evidence="3">H4</strain>
        <plasmid evidence="3">unnamed1</plasmid>
    </source>
</reference>
<geneLocation type="plasmid" evidence="3 4">
    <name>unnamed1</name>
</geneLocation>
<feature type="transmembrane region" description="Helical" evidence="1">
    <location>
        <begin position="95"/>
        <end position="112"/>
    </location>
</feature>
<evidence type="ECO:0000256" key="1">
    <source>
        <dbReference type="SAM" id="Phobius"/>
    </source>
</evidence>
<keyword evidence="3" id="KW-0614">Plasmid</keyword>
<dbReference type="EMBL" id="CP095006">
    <property type="protein sequence ID" value="UOO96715.1"/>
    <property type="molecule type" value="Genomic_DNA"/>
</dbReference>
<proteinExistence type="predicted"/>
<gene>
    <name evidence="2" type="ORF">GCM10008985_04490</name>
    <name evidence="3" type="ORF">MUK72_16185</name>
</gene>
<dbReference type="EMBL" id="BAAADN010000006">
    <property type="protein sequence ID" value="GAA0451934.1"/>
    <property type="molecule type" value="Genomic_DNA"/>
</dbReference>
<reference evidence="2" key="1">
    <citation type="journal article" date="2014" name="Int. J. Syst. Evol. Microbiol.">
        <title>Complete genome sequence of Corynebacterium casei LMG S-19264T (=DSM 44701T), isolated from a smear-ripened cheese.</title>
        <authorList>
            <consortium name="US DOE Joint Genome Institute (JGI-PGF)"/>
            <person name="Walter F."/>
            <person name="Albersmeier A."/>
            <person name="Kalinowski J."/>
            <person name="Ruckert C."/>
        </authorList>
    </citation>
    <scope>NUCLEOTIDE SEQUENCE</scope>
    <source>
        <strain evidence="2">JCM 12289</strain>
    </source>
</reference>
<dbReference type="Proteomes" id="UP001500962">
    <property type="component" value="Unassembled WGS sequence"/>
</dbReference>
<keyword evidence="1" id="KW-0812">Transmembrane</keyword>
<dbReference type="GeneID" id="71763419"/>
<evidence type="ECO:0000313" key="2">
    <source>
        <dbReference type="EMBL" id="GAA0451934.1"/>
    </source>
</evidence>
<evidence type="ECO:0000313" key="3">
    <source>
        <dbReference type="EMBL" id="UOO96715.1"/>
    </source>
</evidence>
<keyword evidence="4" id="KW-1185">Reference proteome</keyword>
<accession>A0AAV3SC66</accession>
<organism evidence="2 5">
    <name type="scientific">Halococcus dombrowskii</name>
    <dbReference type="NCBI Taxonomy" id="179637"/>
    <lineage>
        <taxon>Archaea</taxon>
        <taxon>Methanobacteriati</taxon>
        <taxon>Methanobacteriota</taxon>
        <taxon>Stenosarchaea group</taxon>
        <taxon>Halobacteria</taxon>
        <taxon>Halobacteriales</taxon>
        <taxon>Halococcaceae</taxon>
        <taxon>Halococcus</taxon>
    </lineage>
</organism>
<feature type="transmembrane region" description="Helical" evidence="1">
    <location>
        <begin position="124"/>
        <end position="142"/>
    </location>
</feature>
<evidence type="ECO:0000313" key="4">
    <source>
        <dbReference type="Proteomes" id="UP000830542"/>
    </source>
</evidence>
<dbReference type="RefSeq" id="WP_244705698.1">
    <property type="nucleotide sequence ID" value="NZ_BAAADN010000006.1"/>
</dbReference>
<sequence>MSAPTVSDHYSPTETDYPAGTYRVVGTGDEAVILLKVGDSDGQRVTTGKIVSVSCDDFGRFEPAENPDGTRSLGDSVRSSAEMIYWSFRVFGQELIAHPLLALVAVAVILVGNFDGAIVPLPDSVYSFLVIIGALGLAYIGSGRL</sequence>